<accession>A0A931I8J4</accession>
<comment type="caution">
    <text evidence="3">The sequence shown here is derived from an EMBL/GenBank/DDBJ whole genome shotgun (WGS) entry which is preliminary data.</text>
</comment>
<feature type="domain" description="SMP-30/Gluconolactonase/LRE-like region" evidence="2">
    <location>
        <begin position="71"/>
        <end position="250"/>
    </location>
</feature>
<keyword evidence="1" id="KW-0732">Signal</keyword>
<evidence type="ECO:0000313" key="3">
    <source>
        <dbReference type="EMBL" id="MBH0776086.1"/>
    </source>
</evidence>
<feature type="chain" id="PRO_5036789550" evidence="1">
    <location>
        <begin position="29"/>
        <end position="304"/>
    </location>
</feature>
<gene>
    <name evidence="3" type="ORF">IT779_07295</name>
</gene>
<sequence length="304" mass="32239">MKVGRRFRGLFLTAAIGVGIAVAPTATAEPAPGCSGWQVDTVASDLEELENLEPDGQGGFYLSGRSRVYHIDAAGEVTTVLENLRFPRGLQLVGTDLYVVTGSDGALSRYDTGTGELTYLATMTVPNGLLRLPDGDFLTTWIGTDFGVPHTGVTRYRHETGAVETKWSPIPRSEGLALSLDRQSVYTDDLFTGQVINIPLATPDRWTVVATVPGLFPGLDDLTITNSGELYVAAHVEGAIHRVDPVTGATCRIASGLSSGWTGPSSVRIGPDGAGFALYVTVFDGTLRRLRPPPGTDLTPVHTA</sequence>
<evidence type="ECO:0000313" key="4">
    <source>
        <dbReference type="Proteomes" id="UP000655751"/>
    </source>
</evidence>
<evidence type="ECO:0000256" key="1">
    <source>
        <dbReference type="SAM" id="SignalP"/>
    </source>
</evidence>
<dbReference type="Pfam" id="PF08450">
    <property type="entry name" value="SGL"/>
    <property type="match status" value="1"/>
</dbReference>
<keyword evidence="4" id="KW-1185">Reference proteome</keyword>
<reference evidence="3" key="1">
    <citation type="submission" date="2020-11" db="EMBL/GenBank/DDBJ databases">
        <title>Nocardia NEAU-351.nov., a novel actinomycete isolated from the cow dung.</title>
        <authorList>
            <person name="Zhang X."/>
        </authorList>
    </citation>
    <scope>NUCLEOTIDE SEQUENCE</scope>
    <source>
        <strain evidence="3">NEAU-351</strain>
    </source>
</reference>
<dbReference type="EMBL" id="JADMLG010000002">
    <property type="protein sequence ID" value="MBH0776086.1"/>
    <property type="molecule type" value="Genomic_DNA"/>
</dbReference>
<dbReference type="InterPro" id="IPR013658">
    <property type="entry name" value="SGL"/>
</dbReference>
<protein>
    <submittedName>
        <fullName evidence="3">SMP-30/gluconolactonase/LRE family protein</fullName>
    </submittedName>
</protein>
<proteinExistence type="predicted"/>
<evidence type="ECO:0000259" key="2">
    <source>
        <dbReference type="Pfam" id="PF08450"/>
    </source>
</evidence>
<dbReference type="RefSeq" id="WP_196148567.1">
    <property type="nucleotide sequence ID" value="NZ_JADMLG010000002.1"/>
</dbReference>
<name>A0A931I8J4_9NOCA</name>
<dbReference type="Proteomes" id="UP000655751">
    <property type="component" value="Unassembled WGS sequence"/>
</dbReference>
<dbReference type="AlphaFoldDB" id="A0A931I8J4"/>
<dbReference type="InterPro" id="IPR011042">
    <property type="entry name" value="6-blade_b-propeller_TolB-like"/>
</dbReference>
<feature type="signal peptide" evidence="1">
    <location>
        <begin position="1"/>
        <end position="28"/>
    </location>
</feature>
<dbReference type="SUPFAM" id="SSF63829">
    <property type="entry name" value="Calcium-dependent phosphotriesterase"/>
    <property type="match status" value="1"/>
</dbReference>
<organism evidence="3 4">
    <name type="scientific">Nocardia bovistercoris</name>
    <dbReference type="NCBI Taxonomy" id="2785916"/>
    <lineage>
        <taxon>Bacteria</taxon>
        <taxon>Bacillati</taxon>
        <taxon>Actinomycetota</taxon>
        <taxon>Actinomycetes</taxon>
        <taxon>Mycobacteriales</taxon>
        <taxon>Nocardiaceae</taxon>
        <taxon>Nocardia</taxon>
    </lineage>
</organism>
<dbReference type="Gene3D" id="2.120.10.30">
    <property type="entry name" value="TolB, C-terminal domain"/>
    <property type="match status" value="1"/>
</dbReference>